<evidence type="ECO:0000313" key="3">
    <source>
        <dbReference type="Proteomes" id="UP001215598"/>
    </source>
</evidence>
<accession>A0AAD7HJV3</accession>
<reference evidence="2" key="1">
    <citation type="submission" date="2023-03" db="EMBL/GenBank/DDBJ databases">
        <title>Massive genome expansion in bonnet fungi (Mycena s.s.) driven by repeated elements and novel gene families across ecological guilds.</title>
        <authorList>
            <consortium name="Lawrence Berkeley National Laboratory"/>
            <person name="Harder C.B."/>
            <person name="Miyauchi S."/>
            <person name="Viragh M."/>
            <person name="Kuo A."/>
            <person name="Thoen E."/>
            <person name="Andreopoulos B."/>
            <person name="Lu D."/>
            <person name="Skrede I."/>
            <person name="Drula E."/>
            <person name="Henrissat B."/>
            <person name="Morin E."/>
            <person name="Kohler A."/>
            <person name="Barry K."/>
            <person name="LaButti K."/>
            <person name="Morin E."/>
            <person name="Salamov A."/>
            <person name="Lipzen A."/>
            <person name="Mereny Z."/>
            <person name="Hegedus B."/>
            <person name="Baldrian P."/>
            <person name="Stursova M."/>
            <person name="Weitz H."/>
            <person name="Taylor A."/>
            <person name="Grigoriev I.V."/>
            <person name="Nagy L.G."/>
            <person name="Martin F."/>
            <person name="Kauserud H."/>
        </authorList>
    </citation>
    <scope>NUCLEOTIDE SEQUENCE</scope>
    <source>
        <strain evidence="2">CBHHK182m</strain>
    </source>
</reference>
<sequence length="161" mass="16885">MFAPFTFLFLVLLQLSMTFAAPVKRSAIVACSVNNTTNLGADLLEIGSTLGKINANSAVNANTTLSRHILNAQLAIVDATEAANQLQRVALFPTSGPAPYNGVNLVVGALANAQAQMSMIQLSKFATDFANNTAAIATASSFLLKAIDQTNNLNCTYSTSQ</sequence>
<dbReference type="EMBL" id="JARKIB010000228">
    <property type="protein sequence ID" value="KAJ7721636.1"/>
    <property type="molecule type" value="Genomic_DNA"/>
</dbReference>
<comment type="caution">
    <text evidence="2">The sequence shown here is derived from an EMBL/GenBank/DDBJ whole genome shotgun (WGS) entry which is preliminary data.</text>
</comment>
<evidence type="ECO:0000313" key="2">
    <source>
        <dbReference type="EMBL" id="KAJ7721636.1"/>
    </source>
</evidence>
<dbReference type="Proteomes" id="UP001215598">
    <property type="component" value="Unassembled WGS sequence"/>
</dbReference>
<name>A0AAD7HJV3_9AGAR</name>
<keyword evidence="3" id="KW-1185">Reference proteome</keyword>
<evidence type="ECO:0000256" key="1">
    <source>
        <dbReference type="SAM" id="SignalP"/>
    </source>
</evidence>
<feature type="chain" id="PRO_5042255018" evidence="1">
    <location>
        <begin position="21"/>
        <end position="161"/>
    </location>
</feature>
<proteinExistence type="predicted"/>
<keyword evidence="1" id="KW-0732">Signal</keyword>
<gene>
    <name evidence="2" type="ORF">B0H16DRAFT_365793</name>
</gene>
<protein>
    <submittedName>
        <fullName evidence="2">Uncharacterized protein</fullName>
    </submittedName>
</protein>
<dbReference type="AlphaFoldDB" id="A0AAD7HJV3"/>
<feature type="signal peptide" evidence="1">
    <location>
        <begin position="1"/>
        <end position="20"/>
    </location>
</feature>
<organism evidence="2 3">
    <name type="scientific">Mycena metata</name>
    <dbReference type="NCBI Taxonomy" id="1033252"/>
    <lineage>
        <taxon>Eukaryota</taxon>
        <taxon>Fungi</taxon>
        <taxon>Dikarya</taxon>
        <taxon>Basidiomycota</taxon>
        <taxon>Agaricomycotina</taxon>
        <taxon>Agaricomycetes</taxon>
        <taxon>Agaricomycetidae</taxon>
        <taxon>Agaricales</taxon>
        <taxon>Marasmiineae</taxon>
        <taxon>Mycenaceae</taxon>
        <taxon>Mycena</taxon>
    </lineage>
</organism>